<evidence type="ECO:0000313" key="2">
    <source>
        <dbReference type="EMBL" id="CAA9483664.1"/>
    </source>
</evidence>
<evidence type="ECO:0000256" key="1">
    <source>
        <dbReference type="SAM" id="MobiDB-lite"/>
    </source>
</evidence>
<dbReference type="AlphaFoldDB" id="A0A6J4S177"/>
<feature type="region of interest" description="Disordered" evidence="1">
    <location>
        <begin position="41"/>
        <end position="63"/>
    </location>
</feature>
<dbReference type="EMBL" id="CADCVQ010000050">
    <property type="protein sequence ID" value="CAA9483664.1"/>
    <property type="molecule type" value="Genomic_DNA"/>
</dbReference>
<name>A0A6J4S177_9ACTN</name>
<reference evidence="2" key="1">
    <citation type="submission" date="2020-02" db="EMBL/GenBank/DDBJ databases">
        <authorList>
            <person name="Meier V. D."/>
        </authorList>
    </citation>
    <scope>NUCLEOTIDE SEQUENCE</scope>
    <source>
        <strain evidence="2">AVDCRST_MAG67</strain>
    </source>
</reference>
<protein>
    <submittedName>
        <fullName evidence="2">Uncharacterized protein</fullName>
    </submittedName>
</protein>
<organism evidence="2">
    <name type="scientific">uncultured Solirubrobacteraceae bacterium</name>
    <dbReference type="NCBI Taxonomy" id="1162706"/>
    <lineage>
        <taxon>Bacteria</taxon>
        <taxon>Bacillati</taxon>
        <taxon>Actinomycetota</taxon>
        <taxon>Thermoleophilia</taxon>
        <taxon>Solirubrobacterales</taxon>
        <taxon>Solirubrobacteraceae</taxon>
        <taxon>environmental samples</taxon>
    </lineage>
</organism>
<proteinExistence type="predicted"/>
<sequence>MSRARLPRRACFAAPFALKRRFAAVTAERLRRRLEDLADSLGRRDGGSAAADPAPTPDELEFTGPADSKYIRRMATFRAVDALALWGFLAAGRYARCPRGQTLEEEGAPAAAL</sequence>
<gene>
    <name evidence="2" type="ORF">AVDCRST_MAG67-1126</name>
</gene>
<accession>A0A6J4S177</accession>